<dbReference type="InterPro" id="IPR002631">
    <property type="entry name" value="Plasmid_rep_OBD"/>
</dbReference>
<accession>A0A0H5Q1F3</accession>
<dbReference type="EMBL" id="LN853340">
    <property type="protein sequence ID" value="CRY95688.1"/>
    <property type="molecule type" value="Genomic_DNA"/>
</dbReference>
<organism evidence="3">
    <name type="scientific">uncultured prokaryote</name>
    <dbReference type="NCBI Taxonomy" id="198431"/>
    <lineage>
        <taxon>unclassified sequences</taxon>
        <taxon>environmental samples</taxon>
    </lineage>
</organism>
<dbReference type="InterPro" id="IPR053923">
    <property type="entry name" value="RepB_C"/>
</dbReference>
<proteinExistence type="predicted"/>
<feature type="domain" description="Replication protein RepB C-terminal" evidence="2">
    <location>
        <begin position="148"/>
        <end position="198"/>
    </location>
</feature>
<evidence type="ECO:0000313" key="3">
    <source>
        <dbReference type="EMBL" id="CRY95688.1"/>
    </source>
</evidence>
<dbReference type="Gene3D" id="3.40.1310.30">
    <property type="match status" value="1"/>
</dbReference>
<dbReference type="GO" id="GO:0003916">
    <property type="term" value="F:DNA topoisomerase activity"/>
    <property type="evidence" value="ECO:0007669"/>
    <property type="project" value="InterPro"/>
</dbReference>
<evidence type="ECO:0008006" key="4">
    <source>
        <dbReference type="Google" id="ProtNLM"/>
    </source>
</evidence>
<evidence type="ECO:0000259" key="2">
    <source>
        <dbReference type="Pfam" id="PF21861"/>
    </source>
</evidence>
<keyword evidence="3" id="KW-0614">Plasmid</keyword>
<evidence type="ECO:0000259" key="1">
    <source>
        <dbReference type="Pfam" id="PF01719"/>
    </source>
</evidence>
<dbReference type="Pfam" id="PF21861">
    <property type="entry name" value="RepB_C"/>
    <property type="match status" value="1"/>
</dbReference>
<dbReference type="Pfam" id="PF01719">
    <property type="entry name" value="Rep_OBD"/>
    <property type="match status" value="1"/>
</dbReference>
<sequence length="229" mass="25664">MPTKDPEKIKAKNAKYDAKRAGRTRNFATVVYPESAPADWMERLDQHHIAALVSPLHDKDKNPSGEPKKAHYHVLLMFESPADYESKVAPIFAEIGGVGRETVGSARGYARYLCHLDNPEKAQYSPSEVRCMGGADFYAVTNLPTDDLKLIIEIKNYCRDNGVYSLAELMDLAEIHHPEWLSLIVMSRCYVIDKYIKSLAWECETGYVRAADRQSAACDPGTGEVLPEK</sequence>
<name>A0A0H5Q1F3_9ZZZZ</name>
<dbReference type="GO" id="GO:0006260">
    <property type="term" value="P:DNA replication"/>
    <property type="evidence" value="ECO:0007669"/>
    <property type="project" value="InterPro"/>
</dbReference>
<dbReference type="AlphaFoldDB" id="A0A0H5Q1F3"/>
<feature type="domain" description="Plasmid replication protein origin binding" evidence="1">
    <location>
        <begin position="22"/>
        <end position="136"/>
    </location>
</feature>
<reference evidence="3" key="1">
    <citation type="submission" date="2015-06" db="EMBL/GenBank/DDBJ databases">
        <authorList>
            <person name="Joergensen T."/>
        </authorList>
    </citation>
    <scope>NUCLEOTIDE SEQUENCE</scope>
    <source>
        <plasmid evidence="3">pRGRH0725</plasmid>
    </source>
</reference>
<dbReference type="GO" id="GO:0003677">
    <property type="term" value="F:DNA binding"/>
    <property type="evidence" value="ECO:0007669"/>
    <property type="project" value="InterPro"/>
</dbReference>
<reference evidence="3" key="2">
    <citation type="submission" date="2015-07" db="EMBL/GenBank/DDBJ databases">
        <title>Plasmids, circular viruses and viroids from rat gut.</title>
        <authorList>
            <person name="Jorgensen T.J."/>
            <person name="Hansen M.A."/>
            <person name="Xu Z."/>
            <person name="Tabak M.A."/>
            <person name="Sorensen S.J."/>
            <person name="Hansen L.H."/>
        </authorList>
    </citation>
    <scope>NUCLEOTIDE SEQUENCE</scope>
    <source>
        <plasmid evidence="3">pRGRH0725</plasmid>
    </source>
</reference>
<geneLocation type="plasmid" evidence="3">
    <name>pRGRH0725</name>
</geneLocation>
<protein>
    <recommendedName>
        <fullName evidence="4">Replication protein</fullName>
    </recommendedName>
</protein>